<reference evidence="1" key="1">
    <citation type="submission" date="2018-02" db="EMBL/GenBank/DDBJ databases">
        <title>Rhizophora mucronata_Transcriptome.</title>
        <authorList>
            <person name="Meera S.P."/>
            <person name="Sreeshan A."/>
            <person name="Augustine A."/>
        </authorList>
    </citation>
    <scope>NUCLEOTIDE SEQUENCE</scope>
    <source>
        <tissue evidence="1">Leaf</tissue>
    </source>
</reference>
<name>A0A2P2NSR1_RHIMU</name>
<evidence type="ECO:0000313" key="1">
    <source>
        <dbReference type="EMBL" id="MBX45552.1"/>
    </source>
</evidence>
<proteinExistence type="predicted"/>
<accession>A0A2P2NSR1</accession>
<dbReference type="EMBL" id="GGEC01065068">
    <property type="protein sequence ID" value="MBX45552.1"/>
    <property type="molecule type" value="Transcribed_RNA"/>
</dbReference>
<sequence>MKKLLFHDYIKELSHNRTTIVTTIQRHRCKHT</sequence>
<dbReference type="AlphaFoldDB" id="A0A2P2NSR1"/>
<protein>
    <submittedName>
        <fullName evidence="1">Uncharacterized protein</fullName>
    </submittedName>
</protein>
<organism evidence="1">
    <name type="scientific">Rhizophora mucronata</name>
    <name type="common">Asiatic mangrove</name>
    <dbReference type="NCBI Taxonomy" id="61149"/>
    <lineage>
        <taxon>Eukaryota</taxon>
        <taxon>Viridiplantae</taxon>
        <taxon>Streptophyta</taxon>
        <taxon>Embryophyta</taxon>
        <taxon>Tracheophyta</taxon>
        <taxon>Spermatophyta</taxon>
        <taxon>Magnoliopsida</taxon>
        <taxon>eudicotyledons</taxon>
        <taxon>Gunneridae</taxon>
        <taxon>Pentapetalae</taxon>
        <taxon>rosids</taxon>
        <taxon>fabids</taxon>
        <taxon>Malpighiales</taxon>
        <taxon>Rhizophoraceae</taxon>
        <taxon>Rhizophora</taxon>
    </lineage>
</organism>